<sequence length="50" mass="5576">MLNKFSNLGTVLNETEQKSINGSGFCIPHRCPIGEIWDRVVCGCVIDYCD</sequence>
<accession>A0A238WFK5</accession>
<name>A0A238WFK5_9FLAO</name>
<protein>
    <submittedName>
        <fullName evidence="1">Uncharacterized protein</fullName>
    </submittedName>
</protein>
<reference evidence="1 2" key="1">
    <citation type="submission" date="2017-06" db="EMBL/GenBank/DDBJ databases">
        <authorList>
            <person name="Kim H.J."/>
            <person name="Triplett B.A."/>
        </authorList>
    </citation>
    <scope>NUCLEOTIDE SEQUENCE [LARGE SCALE GENOMIC DNA]</scope>
    <source>
        <strain evidence="1 2">DSM 25597</strain>
    </source>
</reference>
<dbReference type="AlphaFoldDB" id="A0A238WFK5"/>
<dbReference type="RefSeq" id="WP_218823075.1">
    <property type="nucleotide sequence ID" value="NZ_FZNY01000001.1"/>
</dbReference>
<dbReference type="Proteomes" id="UP000198379">
    <property type="component" value="Unassembled WGS sequence"/>
</dbReference>
<keyword evidence="2" id="KW-1185">Reference proteome</keyword>
<evidence type="ECO:0000313" key="2">
    <source>
        <dbReference type="Proteomes" id="UP000198379"/>
    </source>
</evidence>
<proteinExistence type="predicted"/>
<evidence type="ECO:0000313" key="1">
    <source>
        <dbReference type="EMBL" id="SNR45218.1"/>
    </source>
</evidence>
<dbReference type="EMBL" id="FZNY01000001">
    <property type="protein sequence ID" value="SNR45218.1"/>
    <property type="molecule type" value="Genomic_DNA"/>
</dbReference>
<gene>
    <name evidence="1" type="ORF">SAMN06265376_1011020</name>
</gene>
<organism evidence="1 2">
    <name type="scientific">Dokdonia pacifica</name>
    <dbReference type="NCBI Taxonomy" id="1627892"/>
    <lineage>
        <taxon>Bacteria</taxon>
        <taxon>Pseudomonadati</taxon>
        <taxon>Bacteroidota</taxon>
        <taxon>Flavobacteriia</taxon>
        <taxon>Flavobacteriales</taxon>
        <taxon>Flavobacteriaceae</taxon>
        <taxon>Dokdonia</taxon>
    </lineage>
</organism>